<dbReference type="EMBL" id="GG749408">
    <property type="protein sequence ID" value="EGE78043.2"/>
    <property type="molecule type" value="Genomic_DNA"/>
</dbReference>
<protein>
    <submittedName>
        <fullName evidence="1">Uncharacterized protein</fullName>
    </submittedName>
</protein>
<organism evidence="1">
    <name type="scientific">Ajellomyces dermatitidis (strain ATCC 18188 / CBS 674.68)</name>
    <name type="common">Blastomyces dermatitidis</name>
    <dbReference type="NCBI Taxonomy" id="653446"/>
    <lineage>
        <taxon>Eukaryota</taxon>
        <taxon>Fungi</taxon>
        <taxon>Dikarya</taxon>
        <taxon>Ascomycota</taxon>
        <taxon>Pezizomycotina</taxon>
        <taxon>Eurotiomycetes</taxon>
        <taxon>Eurotiomycetidae</taxon>
        <taxon>Onygenales</taxon>
        <taxon>Ajellomycetaceae</taxon>
        <taxon>Blastomyces</taxon>
    </lineage>
</organism>
<gene>
    <name evidence="1" type="ORF">BDDG_00980</name>
</gene>
<dbReference type="HOGENOM" id="CLU_043964_0_0_1"/>
<dbReference type="AlphaFoldDB" id="F2T3P1"/>
<sequence>MPNNLATTLSTKKRSSFNLRLYTWPTYLYGIHAVPTQLSPKQLLILLLPLFTTSSNTFGGRDLLESQSTSWSVEASAKRCITEALEEEMAPAISNVERRPATVEDMIEWLRRDGFHIGLLGWCPEWDPCAIFGLPSSTPGPHVLGIPTSSADKSDGQLQLESNVTMDIDGSAEMKHIKKLLPDALKEIDQRLVKAGVTRQEVEALTSGDELEAYEKLARLEQAMAKLPLSTRLQFRAMYVVAPGKWRTIDINLPETHRLGDFEGSMLRRLPVLHLNKSKNLASIQGSSQPSVASQILAKKPGFDKEVWAYKIAERDQSGSEEENFEGWKTLCDEEDFTELKQALLKDELKEAKIAIVCHETAFETMKQGKEEGRGKEVHQQPKFHTSNRGLDYYIGMINSGSNLGNTNCNMDVDECIPTSDVIDWNQVINAKVAGWEEDRPQ</sequence>
<name>F2T3P1_AJEDA</name>
<dbReference type="Proteomes" id="UP000007802">
    <property type="component" value="Unassembled WGS sequence"/>
</dbReference>
<dbReference type="OrthoDB" id="4186463at2759"/>
<proteinExistence type="predicted"/>
<reference evidence="1" key="1">
    <citation type="submission" date="2010-03" db="EMBL/GenBank/DDBJ databases">
        <title>Annotation of Blastomyces dermatitidis strain ATCC 18188.</title>
        <authorList>
            <consortium name="The Broad Institute Genome Sequencing Platform"/>
            <consortium name="Broad Institute Genome Sequencing Center for Infectious Disease."/>
            <person name="Cuomo C."/>
            <person name="Klein B."/>
            <person name="Sullivan T."/>
            <person name="Heitman J."/>
            <person name="Young S."/>
            <person name="Zeng Q."/>
            <person name="Gargeya S."/>
            <person name="Alvarado L."/>
            <person name="Berlin A.M."/>
            <person name="Chapman S.B."/>
            <person name="Chen Z."/>
            <person name="Freedman E."/>
            <person name="Gellesch M."/>
            <person name="Goldberg J."/>
            <person name="Griggs A."/>
            <person name="Gujja S."/>
            <person name="Heilman E."/>
            <person name="Heiman D."/>
            <person name="Howarth C."/>
            <person name="Mehta T."/>
            <person name="Neiman D."/>
            <person name="Pearson M."/>
            <person name="Roberts A."/>
            <person name="Saif S."/>
            <person name="Shea T."/>
            <person name="Shenoy N."/>
            <person name="Sisk P."/>
            <person name="Stolte C."/>
            <person name="Sykes S."/>
            <person name="White J."/>
            <person name="Yandava C."/>
            <person name="Haas B."/>
            <person name="Nusbaum C."/>
            <person name="Birren B."/>
        </authorList>
    </citation>
    <scope>NUCLEOTIDE SEQUENCE [LARGE SCALE GENOMIC DNA]</scope>
    <source>
        <strain evidence="1">ATCC 18188</strain>
    </source>
</reference>
<evidence type="ECO:0000313" key="1">
    <source>
        <dbReference type="EMBL" id="EGE78043.2"/>
    </source>
</evidence>
<accession>F2T3P1</accession>